<feature type="compositionally biased region" description="Polar residues" evidence="1">
    <location>
        <begin position="218"/>
        <end position="227"/>
    </location>
</feature>
<dbReference type="PANTHER" id="PTHR33480:SF1">
    <property type="entry name" value="TYR RECOMBINASE DOMAIN-CONTAINING PROTEIN"/>
    <property type="match status" value="1"/>
</dbReference>
<dbReference type="AlphaFoldDB" id="A0AAW1TY17"/>
<accession>A0AAW1TY17</accession>
<keyword evidence="3" id="KW-1185">Reference proteome</keyword>
<dbReference type="Proteomes" id="UP001431783">
    <property type="component" value="Unassembled WGS sequence"/>
</dbReference>
<evidence type="ECO:0008006" key="4">
    <source>
        <dbReference type="Google" id="ProtNLM"/>
    </source>
</evidence>
<proteinExistence type="predicted"/>
<organism evidence="2 3">
    <name type="scientific">Henosepilachna vigintioctopunctata</name>
    <dbReference type="NCBI Taxonomy" id="420089"/>
    <lineage>
        <taxon>Eukaryota</taxon>
        <taxon>Metazoa</taxon>
        <taxon>Ecdysozoa</taxon>
        <taxon>Arthropoda</taxon>
        <taxon>Hexapoda</taxon>
        <taxon>Insecta</taxon>
        <taxon>Pterygota</taxon>
        <taxon>Neoptera</taxon>
        <taxon>Endopterygota</taxon>
        <taxon>Coleoptera</taxon>
        <taxon>Polyphaga</taxon>
        <taxon>Cucujiformia</taxon>
        <taxon>Coccinelloidea</taxon>
        <taxon>Coccinellidae</taxon>
        <taxon>Epilachninae</taxon>
        <taxon>Epilachnini</taxon>
        <taxon>Henosepilachna</taxon>
    </lineage>
</organism>
<evidence type="ECO:0000313" key="3">
    <source>
        <dbReference type="Proteomes" id="UP001431783"/>
    </source>
</evidence>
<feature type="compositionally biased region" description="Low complexity" evidence="1">
    <location>
        <begin position="98"/>
        <end position="108"/>
    </location>
</feature>
<feature type="region of interest" description="Disordered" evidence="1">
    <location>
        <begin position="21"/>
        <end position="45"/>
    </location>
</feature>
<feature type="compositionally biased region" description="Low complexity" evidence="1">
    <location>
        <begin position="22"/>
        <end position="45"/>
    </location>
</feature>
<evidence type="ECO:0000313" key="2">
    <source>
        <dbReference type="EMBL" id="KAK9873495.1"/>
    </source>
</evidence>
<evidence type="ECO:0000256" key="1">
    <source>
        <dbReference type="SAM" id="MobiDB-lite"/>
    </source>
</evidence>
<dbReference type="PANTHER" id="PTHR33480">
    <property type="entry name" value="SET DOMAIN-CONTAINING PROTEIN-RELATED"/>
    <property type="match status" value="1"/>
</dbReference>
<dbReference type="EMBL" id="JARQZJ010000021">
    <property type="protein sequence ID" value="KAK9873495.1"/>
    <property type="molecule type" value="Genomic_DNA"/>
</dbReference>
<name>A0AAW1TY17_9CUCU</name>
<feature type="compositionally biased region" description="Polar residues" evidence="1">
    <location>
        <begin position="72"/>
        <end position="97"/>
    </location>
</feature>
<feature type="region of interest" description="Disordered" evidence="1">
    <location>
        <begin position="211"/>
        <end position="233"/>
    </location>
</feature>
<gene>
    <name evidence="2" type="ORF">WA026_022907</name>
</gene>
<protein>
    <recommendedName>
        <fullName evidence="4">C2H2-type domain-containing protein</fullName>
    </recommendedName>
</protein>
<sequence>MFINKYFSNFREINSEIEYTPRRSVSRNSESSGSETSLSSGMHSSTRYIRHIKEQNSIYFRTHSDPNKELTLATTSSGENDSDPTSMSDPSESIPTFNQQNNNQTENNDIIPGPSGHGNQTQNSDTLIQDDGYMIELSCKRNKTWNRRYCCSICNKNVTNFSRHLFRNHFDNESVRKKQDLPKGNNERKNLIDYLRKQGNISIYSEKVIRPKQRPSKATKNTVQSSDYLPCKHRNDHSAAKRDTIACQYAEEYLKKHKRPHIKNLVANELREVGRLLIPLQDIYKLDSLLEALKPENFEKVVSAGKIISGYDETNKSFKAPSLALHFRTTILAVCSAAKTLVLKKDPVVPITNHEIT</sequence>
<feature type="region of interest" description="Disordered" evidence="1">
    <location>
        <begin position="59"/>
        <end position="125"/>
    </location>
</feature>
<comment type="caution">
    <text evidence="2">The sequence shown here is derived from an EMBL/GenBank/DDBJ whole genome shotgun (WGS) entry which is preliminary data.</text>
</comment>
<reference evidence="2 3" key="1">
    <citation type="submission" date="2023-03" db="EMBL/GenBank/DDBJ databases">
        <title>Genome insight into feeding habits of ladybird beetles.</title>
        <authorList>
            <person name="Li H.-S."/>
            <person name="Huang Y.-H."/>
            <person name="Pang H."/>
        </authorList>
    </citation>
    <scope>NUCLEOTIDE SEQUENCE [LARGE SCALE GENOMIC DNA]</scope>
    <source>
        <strain evidence="2">SYSU_2023b</strain>
        <tissue evidence="2">Whole body</tissue>
    </source>
</reference>